<gene>
    <name evidence="1" type="ORF">ASUIS_1021</name>
</gene>
<keyword evidence="2" id="KW-1185">Reference proteome</keyword>
<proteinExistence type="predicted"/>
<accession>A0AAD0SR49</accession>
<dbReference type="Proteomes" id="UP000263040">
    <property type="component" value="Chromosome"/>
</dbReference>
<evidence type="ECO:0000313" key="1">
    <source>
        <dbReference type="EMBL" id="AXX89509.1"/>
    </source>
</evidence>
<evidence type="ECO:0000313" key="2">
    <source>
        <dbReference type="Proteomes" id="UP000263040"/>
    </source>
</evidence>
<reference evidence="1 2" key="1">
    <citation type="submission" date="2018-08" db="EMBL/GenBank/DDBJ databases">
        <title>Complete genome of the Arcobacter suis type strain LMG 26152.</title>
        <authorList>
            <person name="Miller W.G."/>
            <person name="Yee E."/>
            <person name="Bono J.L."/>
        </authorList>
    </citation>
    <scope>NUCLEOTIDE SEQUENCE [LARGE SCALE GENOMIC DNA]</scope>
    <source>
        <strain evidence="1 2">CECT 7833</strain>
    </source>
</reference>
<name>A0AAD0SR49_9BACT</name>
<dbReference type="AlphaFoldDB" id="A0AAD0SR49"/>
<sequence length="51" mass="6045">MGLKPRNKTVSNVFEQIDYDIDFYQREPSEIGFLGLSYSKYVNRILDRTNL</sequence>
<dbReference type="KEGG" id="asui:ASUIS_1021"/>
<dbReference type="RefSeq" id="WP_153801671.1">
    <property type="nucleotide sequence ID" value="NZ_CP032100.1"/>
</dbReference>
<organism evidence="1 2">
    <name type="scientific">Arcobacter suis CECT 7833</name>
    <dbReference type="NCBI Taxonomy" id="663365"/>
    <lineage>
        <taxon>Bacteria</taxon>
        <taxon>Pseudomonadati</taxon>
        <taxon>Campylobacterota</taxon>
        <taxon>Epsilonproteobacteria</taxon>
        <taxon>Campylobacterales</taxon>
        <taxon>Arcobacteraceae</taxon>
        <taxon>Arcobacter</taxon>
    </lineage>
</organism>
<dbReference type="EMBL" id="CP032100">
    <property type="protein sequence ID" value="AXX89509.1"/>
    <property type="molecule type" value="Genomic_DNA"/>
</dbReference>
<protein>
    <submittedName>
        <fullName evidence="1">Uncharacterized protein</fullName>
    </submittedName>
</protein>